<dbReference type="Gene3D" id="3.30.565.10">
    <property type="entry name" value="Histidine kinase-like ATPase, C-terminal domain"/>
    <property type="match status" value="1"/>
</dbReference>
<dbReference type="EMBL" id="AEVO01000079">
    <property type="protein sequence ID" value="EFY06820.1"/>
    <property type="molecule type" value="Genomic_DNA"/>
</dbReference>
<dbReference type="HOGENOM" id="CLU_000445_89_37_6"/>
<dbReference type="InterPro" id="IPR036097">
    <property type="entry name" value="HisK_dim/P_sf"/>
</dbReference>
<dbReference type="PRINTS" id="PR00344">
    <property type="entry name" value="BCTRLSENSOR"/>
</dbReference>
<dbReference type="InterPro" id="IPR036890">
    <property type="entry name" value="HATPase_C_sf"/>
</dbReference>
<evidence type="ECO:0000313" key="14">
    <source>
        <dbReference type="Proteomes" id="UP000018458"/>
    </source>
</evidence>
<dbReference type="InterPro" id="IPR050428">
    <property type="entry name" value="TCS_sensor_his_kinase"/>
</dbReference>
<evidence type="ECO:0000256" key="6">
    <source>
        <dbReference type="ARBA" id="ARBA00022692"/>
    </source>
</evidence>
<evidence type="ECO:0000256" key="10">
    <source>
        <dbReference type="ARBA" id="ARBA00023136"/>
    </source>
</evidence>
<dbReference type="CDD" id="cd00075">
    <property type="entry name" value="HATPase"/>
    <property type="match status" value="1"/>
</dbReference>
<evidence type="ECO:0000256" key="3">
    <source>
        <dbReference type="ARBA" id="ARBA00012438"/>
    </source>
</evidence>
<keyword evidence="4" id="KW-0597">Phosphoprotein</keyword>
<evidence type="ECO:0000256" key="2">
    <source>
        <dbReference type="ARBA" id="ARBA00004141"/>
    </source>
</evidence>
<evidence type="ECO:0000256" key="9">
    <source>
        <dbReference type="ARBA" id="ARBA00023012"/>
    </source>
</evidence>
<dbReference type="InterPro" id="IPR005467">
    <property type="entry name" value="His_kinase_dom"/>
</dbReference>
<feature type="transmembrane region" description="Helical" evidence="11">
    <location>
        <begin position="194"/>
        <end position="216"/>
    </location>
</feature>
<gene>
    <name evidence="13" type="ORF">HMPREF9444_01401</name>
</gene>
<feature type="transmembrane region" description="Helical" evidence="11">
    <location>
        <begin position="12"/>
        <end position="37"/>
    </location>
</feature>
<evidence type="ECO:0000256" key="4">
    <source>
        <dbReference type="ARBA" id="ARBA00022553"/>
    </source>
</evidence>
<keyword evidence="10 11" id="KW-0472">Membrane</keyword>
<keyword evidence="8 11" id="KW-1133">Transmembrane helix</keyword>
<dbReference type="GO" id="GO:0000155">
    <property type="term" value="F:phosphorelay sensor kinase activity"/>
    <property type="evidence" value="ECO:0007669"/>
    <property type="project" value="InterPro"/>
</dbReference>
<proteinExistence type="predicted"/>
<dbReference type="PROSITE" id="PS50109">
    <property type="entry name" value="HIS_KIN"/>
    <property type="match status" value="1"/>
</dbReference>
<dbReference type="PANTHER" id="PTHR45436:SF15">
    <property type="entry name" value="SENSOR HISTIDINE KINASE CUSS"/>
    <property type="match status" value="1"/>
</dbReference>
<evidence type="ECO:0000256" key="7">
    <source>
        <dbReference type="ARBA" id="ARBA00022777"/>
    </source>
</evidence>
<evidence type="ECO:0000256" key="5">
    <source>
        <dbReference type="ARBA" id="ARBA00022679"/>
    </source>
</evidence>
<evidence type="ECO:0000256" key="1">
    <source>
        <dbReference type="ARBA" id="ARBA00000085"/>
    </source>
</evidence>
<sequence>MESGKRSIGRSLKFRLILIFSCLGFLAAVGASLWSYYSVKNETLNFIDEELSQIAATVINYNMLIPKRWEGPRQAHRRMFFRRHHSMGRNSEIIIEEQNINEGRMRPRPRSQDLPSLGDLATRRFDIVIAPLYGQARNNIFLPSGIEDGFYTVLISDNRTRVFVATKPDGERFVVARPLDVVNDISAKALNTSFYEFLALLLIYIPIVIISVNLTFKAVKALALKLDKRKENDLSPIVTEHKGYIPSELDSFIGAIDRLFDKVEESMAVQQRFIADAAHEMRTPLTALSLQAESLADEDLPQKAQDKLKALRQSIEREKDLMNALLSLTRMQNNKEQAVYAPCDIESLFIALIEELSPLAEEKDIDFGVDGPMAFTAFSSLPDLKCVLNNFTVNAIKYTPEGGRVDLTCKEEGDFLFLEVKDTGPGISKEYLERVFTPFFRVGGDGSKIPGTGLGLAIAKAAATRAGAQVKLINQKEGGLCAQIKVKKYSK</sequence>
<dbReference type="CDD" id="cd00082">
    <property type="entry name" value="HisKA"/>
    <property type="match status" value="1"/>
</dbReference>
<dbReference type="STRING" id="762983.HMPREF9444_01401"/>
<feature type="domain" description="Histidine kinase" evidence="12">
    <location>
        <begin position="276"/>
        <end position="490"/>
    </location>
</feature>
<keyword evidence="14" id="KW-1185">Reference proteome</keyword>
<dbReference type="SMART" id="SM00387">
    <property type="entry name" value="HATPase_c"/>
    <property type="match status" value="1"/>
</dbReference>
<dbReference type="Pfam" id="PF00512">
    <property type="entry name" value="HisKA"/>
    <property type="match status" value="1"/>
</dbReference>
<comment type="subcellular location">
    <subcellularLocation>
        <location evidence="2">Membrane</location>
        <topology evidence="2">Multi-pass membrane protein</topology>
    </subcellularLocation>
</comment>
<dbReference type="PANTHER" id="PTHR45436">
    <property type="entry name" value="SENSOR HISTIDINE KINASE YKOH"/>
    <property type="match status" value="1"/>
</dbReference>
<keyword evidence="7 13" id="KW-0418">Kinase</keyword>
<evidence type="ECO:0000256" key="11">
    <source>
        <dbReference type="SAM" id="Phobius"/>
    </source>
</evidence>
<dbReference type="SUPFAM" id="SSF47384">
    <property type="entry name" value="Homodimeric domain of signal transducing histidine kinase"/>
    <property type="match status" value="1"/>
</dbReference>
<dbReference type="InterPro" id="IPR004358">
    <property type="entry name" value="Sig_transdc_His_kin-like_C"/>
</dbReference>
<evidence type="ECO:0000313" key="13">
    <source>
        <dbReference type="EMBL" id="EFY06820.1"/>
    </source>
</evidence>
<dbReference type="InterPro" id="IPR003594">
    <property type="entry name" value="HATPase_dom"/>
</dbReference>
<organism evidence="13 14">
    <name type="scientific">Succinatimonas hippei (strain DSM 22608 / JCM 16073 / KCTC 15190 / YIT 12066)</name>
    <dbReference type="NCBI Taxonomy" id="762983"/>
    <lineage>
        <taxon>Bacteria</taxon>
        <taxon>Pseudomonadati</taxon>
        <taxon>Pseudomonadota</taxon>
        <taxon>Gammaproteobacteria</taxon>
        <taxon>Aeromonadales</taxon>
        <taxon>Succinivibrionaceae</taxon>
        <taxon>Succinatimonas</taxon>
    </lineage>
</organism>
<accession>E8LKZ6</accession>
<dbReference type="OrthoDB" id="9809766at2"/>
<dbReference type="AlphaFoldDB" id="E8LKZ6"/>
<dbReference type="Gene3D" id="1.10.287.130">
    <property type="match status" value="1"/>
</dbReference>
<evidence type="ECO:0000259" key="12">
    <source>
        <dbReference type="PROSITE" id="PS50109"/>
    </source>
</evidence>
<dbReference type="Proteomes" id="UP000018458">
    <property type="component" value="Unassembled WGS sequence"/>
</dbReference>
<comment type="caution">
    <text evidence="13">The sequence shown here is derived from an EMBL/GenBank/DDBJ whole genome shotgun (WGS) entry which is preliminary data.</text>
</comment>
<name>E8LKZ6_SUCHY</name>
<dbReference type="Pfam" id="PF02518">
    <property type="entry name" value="HATPase_c"/>
    <property type="match status" value="1"/>
</dbReference>
<dbReference type="SUPFAM" id="SSF55874">
    <property type="entry name" value="ATPase domain of HSP90 chaperone/DNA topoisomerase II/histidine kinase"/>
    <property type="match status" value="1"/>
</dbReference>
<dbReference type="GO" id="GO:0005886">
    <property type="term" value="C:plasma membrane"/>
    <property type="evidence" value="ECO:0007669"/>
    <property type="project" value="TreeGrafter"/>
</dbReference>
<protein>
    <recommendedName>
        <fullName evidence="3">histidine kinase</fullName>
        <ecNumber evidence="3">2.7.13.3</ecNumber>
    </recommendedName>
</protein>
<dbReference type="RefSeq" id="WP_009143584.1">
    <property type="nucleotide sequence ID" value="NZ_GL831013.1"/>
</dbReference>
<dbReference type="eggNOG" id="COG2205">
    <property type="taxonomic scope" value="Bacteria"/>
</dbReference>
<keyword evidence="5" id="KW-0808">Transferase</keyword>
<dbReference type="SMART" id="SM00388">
    <property type="entry name" value="HisKA"/>
    <property type="match status" value="1"/>
</dbReference>
<dbReference type="EC" id="2.7.13.3" evidence="3"/>
<keyword evidence="9" id="KW-0902">Two-component regulatory system</keyword>
<dbReference type="InterPro" id="IPR003661">
    <property type="entry name" value="HisK_dim/P_dom"/>
</dbReference>
<keyword evidence="6 11" id="KW-0812">Transmembrane</keyword>
<comment type="catalytic activity">
    <reaction evidence="1">
        <text>ATP + protein L-histidine = ADP + protein N-phospho-L-histidine.</text>
        <dbReference type="EC" id="2.7.13.3"/>
    </reaction>
</comment>
<evidence type="ECO:0000256" key="8">
    <source>
        <dbReference type="ARBA" id="ARBA00022989"/>
    </source>
</evidence>
<reference evidence="13 14" key="1">
    <citation type="submission" date="2011-01" db="EMBL/GenBank/DDBJ databases">
        <authorList>
            <person name="Weinstock G."/>
            <person name="Sodergren E."/>
            <person name="Clifton S."/>
            <person name="Fulton L."/>
            <person name="Fulton B."/>
            <person name="Courtney L."/>
            <person name="Fronick C."/>
            <person name="Harrison M."/>
            <person name="Strong C."/>
            <person name="Farmer C."/>
            <person name="Delahaunty K."/>
            <person name="Markovic C."/>
            <person name="Hall O."/>
            <person name="Minx P."/>
            <person name="Tomlinson C."/>
            <person name="Mitreva M."/>
            <person name="Hou S."/>
            <person name="Chen J."/>
            <person name="Wollam A."/>
            <person name="Pepin K.H."/>
            <person name="Johnson M."/>
            <person name="Bhonagiri V."/>
            <person name="Zhang X."/>
            <person name="Suruliraj S."/>
            <person name="Warren W."/>
            <person name="Chinwalla A."/>
            <person name="Mardis E.R."/>
            <person name="Wilson R.K."/>
        </authorList>
    </citation>
    <scope>NUCLEOTIDE SEQUENCE [LARGE SCALE GENOMIC DNA]</scope>
    <source>
        <strain evidence="14">DSM 22608 / JCM 16073 / KCTC 15190 / YIT 12066</strain>
    </source>
</reference>